<dbReference type="EMBL" id="JAENGY010000265">
    <property type="protein sequence ID" value="KAG6967624.1"/>
    <property type="molecule type" value="Genomic_DNA"/>
</dbReference>
<name>A0A8J5J190_9STRA</name>
<dbReference type="AlphaFoldDB" id="A0A8J5J190"/>
<reference evidence="2" key="1">
    <citation type="submission" date="2021-01" db="EMBL/GenBank/DDBJ databases">
        <title>Phytophthora aleatoria, a newly-described species from Pinus radiata is distinct from Phytophthora cactorum isolates based on comparative genomics.</title>
        <authorList>
            <person name="Mcdougal R."/>
            <person name="Panda P."/>
            <person name="Williams N."/>
            <person name="Studholme D.J."/>
        </authorList>
    </citation>
    <scope>NUCLEOTIDE SEQUENCE</scope>
    <source>
        <strain evidence="2">NZFS 4037</strain>
    </source>
</reference>
<protein>
    <submittedName>
        <fullName evidence="2">Uncharacterized protein</fullName>
    </submittedName>
</protein>
<sequence length="158" mass="18127">MRRDGEGGLKRELEEAKLHDRAADTTTWYDGAVAGARAQCPCKRQGCSATSRKMQQKPRLEQQSKANQPLHFLAKNGPNEQLVSRRSYRHNKQQKPPKSKMARLTPPLENKRMSLADARKAAQEERRSESRNAEEIERVMSSCTTLFVKQERHRVLSK</sequence>
<evidence type="ECO:0000313" key="3">
    <source>
        <dbReference type="Proteomes" id="UP000709295"/>
    </source>
</evidence>
<organism evidence="2 3">
    <name type="scientific">Phytophthora aleatoria</name>
    <dbReference type="NCBI Taxonomy" id="2496075"/>
    <lineage>
        <taxon>Eukaryota</taxon>
        <taxon>Sar</taxon>
        <taxon>Stramenopiles</taxon>
        <taxon>Oomycota</taxon>
        <taxon>Peronosporomycetes</taxon>
        <taxon>Peronosporales</taxon>
        <taxon>Peronosporaceae</taxon>
        <taxon>Phytophthora</taxon>
    </lineage>
</organism>
<dbReference type="Proteomes" id="UP000709295">
    <property type="component" value="Unassembled WGS sequence"/>
</dbReference>
<comment type="caution">
    <text evidence="2">The sequence shown here is derived from an EMBL/GenBank/DDBJ whole genome shotgun (WGS) entry which is preliminary data.</text>
</comment>
<feature type="compositionally biased region" description="Basic and acidic residues" evidence="1">
    <location>
        <begin position="1"/>
        <end position="23"/>
    </location>
</feature>
<feature type="compositionally biased region" description="Basic and acidic residues" evidence="1">
    <location>
        <begin position="109"/>
        <end position="138"/>
    </location>
</feature>
<accession>A0A8J5J190</accession>
<evidence type="ECO:0000256" key="1">
    <source>
        <dbReference type="SAM" id="MobiDB-lite"/>
    </source>
</evidence>
<feature type="region of interest" description="Disordered" evidence="1">
    <location>
        <begin position="40"/>
        <end position="138"/>
    </location>
</feature>
<evidence type="ECO:0000313" key="2">
    <source>
        <dbReference type="EMBL" id="KAG6967624.1"/>
    </source>
</evidence>
<feature type="compositionally biased region" description="Basic residues" evidence="1">
    <location>
        <begin position="86"/>
        <end position="101"/>
    </location>
</feature>
<keyword evidence="3" id="KW-1185">Reference proteome</keyword>
<feature type="region of interest" description="Disordered" evidence="1">
    <location>
        <begin position="1"/>
        <end position="25"/>
    </location>
</feature>
<gene>
    <name evidence="2" type="ORF">JG688_00006209</name>
</gene>
<proteinExistence type="predicted"/>